<accession>A0A7S0LRS0</accession>
<feature type="region of interest" description="Disordered" evidence="1">
    <location>
        <begin position="286"/>
        <end position="330"/>
    </location>
</feature>
<feature type="compositionally biased region" description="Low complexity" evidence="1">
    <location>
        <begin position="12"/>
        <end position="24"/>
    </location>
</feature>
<sequence length="392" mass="44118">MLENLYYNKLKAQAKASKAATSTQRHASRSKKSISTATVYGLEVDKQETGRNMADSRNGREGAAADEMQRGTADTKGADGRSGEPHDRRSDARRAHRDERERARDSRDNGCERDHDRDRGRDRERGRERDRDWDRDRERDQDRDRDRDRDKYRDRDRGRGRDRDRERDRDRGCDRDRKCGGRESHRVHHPEGDRRGWREETKESSRSEWTDATRARAQRTVANNPNLLERRKGDKDVKQVDGRGGDFAGGAQEFQMVVKDAGGEISASIDETNRIRMALGMAPLKGSAPPQAAADEEAADGPAAGPMLPPQSASRDGFESATHCSGPRPGMVFKLGPYGLGYYRDEPGGTPAPATAPTEDKLRRRMQSDAEGAAAVLSLSLERYTDARPRWT</sequence>
<dbReference type="AlphaFoldDB" id="A0A7S0LRS0"/>
<protein>
    <submittedName>
        <fullName evidence="2">Uncharacterized protein</fullName>
    </submittedName>
</protein>
<organism evidence="2">
    <name type="scientific">Coccolithus braarudii</name>
    <dbReference type="NCBI Taxonomy" id="221442"/>
    <lineage>
        <taxon>Eukaryota</taxon>
        <taxon>Haptista</taxon>
        <taxon>Haptophyta</taxon>
        <taxon>Prymnesiophyceae</taxon>
        <taxon>Coccolithales</taxon>
        <taxon>Coccolithaceae</taxon>
        <taxon>Coccolithus</taxon>
    </lineage>
</organism>
<feature type="compositionally biased region" description="Basic and acidic residues" evidence="1">
    <location>
        <begin position="228"/>
        <end position="244"/>
    </location>
</feature>
<evidence type="ECO:0000256" key="1">
    <source>
        <dbReference type="SAM" id="MobiDB-lite"/>
    </source>
</evidence>
<reference evidence="2" key="1">
    <citation type="submission" date="2021-01" db="EMBL/GenBank/DDBJ databases">
        <authorList>
            <person name="Corre E."/>
            <person name="Pelletier E."/>
            <person name="Niang G."/>
            <person name="Scheremetjew M."/>
            <person name="Finn R."/>
            <person name="Kale V."/>
            <person name="Holt S."/>
            <person name="Cochrane G."/>
            <person name="Meng A."/>
            <person name="Brown T."/>
            <person name="Cohen L."/>
        </authorList>
    </citation>
    <scope>NUCLEOTIDE SEQUENCE</scope>
    <source>
        <strain evidence="2">PLY182g</strain>
    </source>
</reference>
<feature type="region of interest" description="Disordered" evidence="1">
    <location>
        <begin position="12"/>
        <end position="248"/>
    </location>
</feature>
<feature type="compositionally biased region" description="Basic and acidic residues" evidence="1">
    <location>
        <begin position="76"/>
        <end position="214"/>
    </location>
</feature>
<name>A0A7S0LRS0_9EUKA</name>
<dbReference type="EMBL" id="HBEY01050131">
    <property type="protein sequence ID" value="CAD8620708.1"/>
    <property type="molecule type" value="Transcribed_RNA"/>
</dbReference>
<gene>
    <name evidence="2" type="ORF">CPEL01642_LOCUS24091</name>
</gene>
<proteinExistence type="predicted"/>
<evidence type="ECO:0000313" key="2">
    <source>
        <dbReference type="EMBL" id="CAD8620708.1"/>
    </source>
</evidence>
<feature type="region of interest" description="Disordered" evidence="1">
    <location>
        <begin position="343"/>
        <end position="372"/>
    </location>
</feature>
<feature type="compositionally biased region" description="Basic and acidic residues" evidence="1">
    <location>
        <begin position="358"/>
        <end position="368"/>
    </location>
</feature>